<dbReference type="InterPro" id="IPR000477">
    <property type="entry name" value="RT_dom"/>
</dbReference>
<comment type="caution">
    <text evidence="2">The sequence shown here is derived from an EMBL/GenBank/DDBJ whole genome shotgun (WGS) entry which is preliminary data.</text>
</comment>
<reference evidence="2" key="1">
    <citation type="submission" date="2019-08" db="EMBL/GenBank/DDBJ databases">
        <title>The genome of the North American firefly Photinus pyralis.</title>
        <authorList>
            <consortium name="Photinus pyralis genome working group"/>
            <person name="Fallon T.R."/>
            <person name="Sander Lower S.E."/>
            <person name="Weng J.-K."/>
        </authorList>
    </citation>
    <scope>NUCLEOTIDE SEQUENCE</scope>
    <source>
        <strain evidence="2">TRF0915ILg1</strain>
        <tissue evidence="2">Whole body</tissue>
    </source>
</reference>
<gene>
    <name evidence="2" type="ORF">ILUMI_20027</name>
</gene>
<evidence type="ECO:0000313" key="3">
    <source>
        <dbReference type="Proteomes" id="UP000801492"/>
    </source>
</evidence>
<keyword evidence="3" id="KW-1185">Reference proteome</keyword>
<accession>A0A8K0CI59</accession>
<name>A0A8K0CI59_IGNLU</name>
<dbReference type="PANTHER" id="PTHR35450">
    <property type="entry name" value="REVERSE TRANSCRIPTASE DOMAIN-CONTAINING PROTEIN"/>
    <property type="match status" value="1"/>
</dbReference>
<evidence type="ECO:0000259" key="1">
    <source>
        <dbReference type="Pfam" id="PF00078"/>
    </source>
</evidence>
<dbReference type="Proteomes" id="UP000801492">
    <property type="component" value="Unassembled WGS sequence"/>
</dbReference>
<proteinExistence type="predicted"/>
<feature type="domain" description="Reverse transcriptase" evidence="1">
    <location>
        <begin position="20"/>
        <end position="104"/>
    </location>
</feature>
<protein>
    <recommendedName>
        <fullName evidence="1">Reverse transcriptase domain-containing protein</fullName>
    </recommendedName>
</protein>
<organism evidence="2 3">
    <name type="scientific">Ignelater luminosus</name>
    <name type="common">Cucubano</name>
    <name type="synonym">Pyrophorus luminosus</name>
    <dbReference type="NCBI Taxonomy" id="2038154"/>
    <lineage>
        <taxon>Eukaryota</taxon>
        <taxon>Metazoa</taxon>
        <taxon>Ecdysozoa</taxon>
        <taxon>Arthropoda</taxon>
        <taxon>Hexapoda</taxon>
        <taxon>Insecta</taxon>
        <taxon>Pterygota</taxon>
        <taxon>Neoptera</taxon>
        <taxon>Endopterygota</taxon>
        <taxon>Coleoptera</taxon>
        <taxon>Polyphaga</taxon>
        <taxon>Elateriformia</taxon>
        <taxon>Elateroidea</taxon>
        <taxon>Elateridae</taxon>
        <taxon>Agrypninae</taxon>
        <taxon>Pyrophorini</taxon>
        <taxon>Ignelater</taxon>
    </lineage>
</organism>
<evidence type="ECO:0000313" key="2">
    <source>
        <dbReference type="EMBL" id="KAF2886146.1"/>
    </source>
</evidence>
<dbReference type="AlphaFoldDB" id="A0A8K0CI59"/>
<sequence length="306" mass="35071">METLWKQIWEVETQHNEQGGDSLSPILFCIAMAPLTYELNRLNCGYQLKNKNVKVSNLLYRDDLKIFGRSEQELRKEMKVIQTYSTDIGMEMGLKKCAKVTFKRGEKVKSEGIEVGDSHLIKELGENGTYKCLAINKTRGTDETQVKDRLRREYIRRTNEWLRKGELKGETESLIIAAQNQAINTRYHKKNILRQNVNSKCRLCEEHEETTEHIIAGSVPGNRRVKEKEAEKVLKHKELALETQRMWNCRTKVIPVVIGALGTITNSFKNYIKEIAGHKLSESLQKSVLLGTAHILSKVLGETSNE</sequence>
<dbReference type="Pfam" id="PF00078">
    <property type="entry name" value="RVT_1"/>
    <property type="match status" value="1"/>
</dbReference>
<dbReference type="EMBL" id="VTPC01088549">
    <property type="protein sequence ID" value="KAF2886146.1"/>
    <property type="molecule type" value="Genomic_DNA"/>
</dbReference>
<dbReference type="PANTHER" id="PTHR35450:SF2">
    <property type="entry name" value="REVERSE TRANSCRIPTASE DOMAIN-CONTAINING PROTEIN"/>
    <property type="match status" value="1"/>
</dbReference>
<dbReference type="OrthoDB" id="8015698at2759"/>